<evidence type="ECO:0000256" key="1">
    <source>
        <dbReference type="SAM" id="MobiDB-lite"/>
    </source>
</evidence>
<reference evidence="2 3" key="1">
    <citation type="submission" date="2017-06" db="EMBL/GenBank/DDBJ databases">
        <title>Ant-infecting Ophiocordyceps genomes reveal a high diversity of potential behavioral manipulation genes and a possible major role for enterotoxins.</title>
        <authorList>
            <person name="De Bekker C."/>
            <person name="Evans H.C."/>
            <person name="Brachmann A."/>
            <person name="Hughes D.P."/>
        </authorList>
    </citation>
    <scope>NUCLEOTIDE SEQUENCE [LARGE SCALE GENOMIC DNA]</scope>
    <source>
        <strain evidence="2 3">Map16</strain>
    </source>
</reference>
<proteinExistence type="predicted"/>
<evidence type="ECO:0000313" key="3">
    <source>
        <dbReference type="Proteomes" id="UP000226431"/>
    </source>
</evidence>
<evidence type="ECO:0000313" key="2">
    <source>
        <dbReference type="EMBL" id="PHH73333.1"/>
    </source>
</evidence>
<sequence>MSGNSSVGNRGVYEAGDQRNPKQSGKSGEPYEKGQPNSHLLNDPKDQRTISNRLAAEERKTESADDKETAMAKKDPTLPARSHGNEPSKGAKIDAQLKAEEEEELRQKGKA</sequence>
<dbReference type="Proteomes" id="UP000226431">
    <property type="component" value="Unassembled WGS sequence"/>
</dbReference>
<dbReference type="PANTHER" id="PTHR39475">
    <property type="entry name" value="CONIDIATION-SPECIFIC PROTEIN 6"/>
    <property type="match status" value="1"/>
</dbReference>
<keyword evidence="3" id="KW-1185">Reference proteome</keyword>
<name>A0A2C5Z0E5_9HYPO</name>
<dbReference type="EMBL" id="NJES01000351">
    <property type="protein sequence ID" value="PHH73333.1"/>
    <property type="molecule type" value="Genomic_DNA"/>
</dbReference>
<dbReference type="AlphaFoldDB" id="A0A2C5Z0E5"/>
<feature type="compositionally biased region" description="Basic and acidic residues" evidence="1">
    <location>
        <begin position="55"/>
        <end position="76"/>
    </location>
</feature>
<protein>
    <submittedName>
        <fullName evidence="2">Uncharacterized protein</fullName>
    </submittedName>
</protein>
<gene>
    <name evidence="2" type="ORF">CDD80_3894</name>
</gene>
<dbReference type="OrthoDB" id="3358750at2759"/>
<accession>A0A2C5Z0E5</accession>
<feature type="region of interest" description="Disordered" evidence="1">
    <location>
        <begin position="1"/>
        <end position="111"/>
    </location>
</feature>
<comment type="caution">
    <text evidence="2">The sequence shown here is derived from an EMBL/GenBank/DDBJ whole genome shotgun (WGS) entry which is preliminary data.</text>
</comment>
<feature type="compositionally biased region" description="Basic and acidic residues" evidence="1">
    <location>
        <begin position="83"/>
        <end position="99"/>
    </location>
</feature>
<organism evidence="2 3">
    <name type="scientific">Ophiocordyceps camponoti-rufipedis</name>
    <dbReference type="NCBI Taxonomy" id="2004952"/>
    <lineage>
        <taxon>Eukaryota</taxon>
        <taxon>Fungi</taxon>
        <taxon>Dikarya</taxon>
        <taxon>Ascomycota</taxon>
        <taxon>Pezizomycotina</taxon>
        <taxon>Sordariomycetes</taxon>
        <taxon>Hypocreomycetidae</taxon>
        <taxon>Hypocreales</taxon>
        <taxon>Ophiocordycipitaceae</taxon>
        <taxon>Ophiocordyceps</taxon>
    </lineage>
</organism>
<dbReference type="PANTHER" id="PTHR39475:SF1">
    <property type="entry name" value="CONIDIATION-SPECIFIC PROTEIN 6"/>
    <property type="match status" value="1"/>
</dbReference>